<proteinExistence type="predicted"/>
<dbReference type="InterPro" id="IPR029050">
    <property type="entry name" value="Immunoprotect_excell_Ig-like"/>
</dbReference>
<dbReference type="OrthoDB" id="4842873at2"/>
<dbReference type="RefSeq" id="WP_123815863.1">
    <property type="nucleotide sequence ID" value="NZ_RKQZ01000001.1"/>
</dbReference>
<feature type="region of interest" description="Disordered" evidence="2">
    <location>
        <begin position="176"/>
        <end position="205"/>
    </location>
</feature>
<evidence type="ECO:0000256" key="1">
    <source>
        <dbReference type="ARBA" id="ARBA00022729"/>
    </source>
</evidence>
<dbReference type="AlphaFoldDB" id="A0A3N4ZPW9"/>
<evidence type="ECO:0000313" key="4">
    <source>
        <dbReference type="Proteomes" id="UP000280501"/>
    </source>
</evidence>
<dbReference type="Proteomes" id="UP000280501">
    <property type="component" value="Unassembled WGS sequence"/>
</dbReference>
<keyword evidence="1" id="KW-0732">Signal</keyword>
<reference evidence="3 4" key="1">
    <citation type="submission" date="2018-11" db="EMBL/GenBank/DDBJ databases">
        <title>Sequencing the genomes of 1000 actinobacteria strains.</title>
        <authorList>
            <person name="Klenk H.-P."/>
        </authorList>
    </citation>
    <scope>NUCLEOTIDE SEQUENCE [LARGE SCALE GENOMIC DNA]</scope>
    <source>
        <strain evidence="3 4">DSM 15700</strain>
    </source>
</reference>
<sequence>MSRRGPVWRTVVLAPVAIGAATWFVTQVPQDTVVDQPFEIEGAVGETVRLDYADLTVTDVRLARQIDGEDVAQAGGVFVVVDAVWEATDRTLAIGGAELVDGQERTHAATDRSGCATATSAAPAYGQRITYCFDVAPDALDGAQVRLGRGGEGEDGAFQRRDAIAVVDLDLDRASLDEASADETPVRIDGPAPVVRTGPAREDDA</sequence>
<evidence type="ECO:0000313" key="3">
    <source>
        <dbReference type="EMBL" id="RPF23025.1"/>
    </source>
</evidence>
<name>A0A3N4ZPW9_9MICO</name>
<comment type="caution">
    <text evidence="3">The sequence shown here is derived from an EMBL/GenBank/DDBJ whole genome shotgun (WGS) entry which is preliminary data.</text>
</comment>
<accession>A0A3N4ZPW9</accession>
<organism evidence="3 4">
    <name type="scientific">Myceligenerans xiligouense</name>
    <dbReference type="NCBI Taxonomy" id="253184"/>
    <lineage>
        <taxon>Bacteria</taxon>
        <taxon>Bacillati</taxon>
        <taxon>Actinomycetota</taxon>
        <taxon>Actinomycetes</taxon>
        <taxon>Micrococcales</taxon>
        <taxon>Promicromonosporaceae</taxon>
        <taxon>Myceligenerans</taxon>
    </lineage>
</organism>
<dbReference type="EMBL" id="RKQZ01000001">
    <property type="protein sequence ID" value="RPF23025.1"/>
    <property type="molecule type" value="Genomic_DNA"/>
</dbReference>
<gene>
    <name evidence="3" type="ORF">EDD34_3704</name>
</gene>
<keyword evidence="4" id="KW-1185">Reference proteome</keyword>
<protein>
    <submittedName>
        <fullName evidence="3">Uncharacterized protein</fullName>
    </submittedName>
</protein>
<dbReference type="Gene3D" id="2.60.40.1240">
    <property type="match status" value="1"/>
</dbReference>
<evidence type="ECO:0000256" key="2">
    <source>
        <dbReference type="SAM" id="MobiDB-lite"/>
    </source>
</evidence>